<keyword evidence="7" id="KW-1133">Transmembrane helix</keyword>
<evidence type="ECO:0000259" key="12">
    <source>
        <dbReference type="Pfam" id="PF10502"/>
    </source>
</evidence>
<keyword evidence="6 11" id="KW-0378">Hydrolase</keyword>
<dbReference type="EC" id="3.4.21.-" evidence="11"/>
<dbReference type="PANTHER" id="PTHR46041">
    <property type="entry name" value="MITOCHONDRIAL INNER MEMBRANE PROTEASE SUBUNIT 2"/>
    <property type="match status" value="1"/>
</dbReference>
<dbReference type="PRINTS" id="PR00727">
    <property type="entry name" value="LEADERPTASE"/>
</dbReference>
<feature type="active site" evidence="10">
    <location>
        <position position="33"/>
    </location>
</feature>
<evidence type="ECO:0000256" key="6">
    <source>
        <dbReference type="ARBA" id="ARBA00022801"/>
    </source>
</evidence>
<organism evidence="13 14">
    <name type="scientific">Peronospora matthiolae</name>
    <dbReference type="NCBI Taxonomy" id="2874970"/>
    <lineage>
        <taxon>Eukaryota</taxon>
        <taxon>Sar</taxon>
        <taxon>Stramenopiles</taxon>
        <taxon>Oomycota</taxon>
        <taxon>Peronosporomycetes</taxon>
        <taxon>Peronosporales</taxon>
        <taxon>Peronosporaceae</taxon>
        <taxon>Peronospora</taxon>
    </lineage>
</organism>
<accession>A0AAV1T8L8</accession>
<proteinExistence type="inferred from homology"/>
<evidence type="ECO:0000256" key="11">
    <source>
        <dbReference type="RuleBase" id="RU362041"/>
    </source>
</evidence>
<keyword evidence="3 11" id="KW-0645">Protease</keyword>
<dbReference type="SUPFAM" id="SSF51306">
    <property type="entry name" value="LexA/Signal peptidase"/>
    <property type="match status" value="1"/>
</dbReference>
<keyword evidence="5 11" id="KW-0999">Mitochondrion inner membrane</keyword>
<reference evidence="13" key="1">
    <citation type="submission" date="2024-01" db="EMBL/GenBank/DDBJ databases">
        <authorList>
            <person name="Webb A."/>
        </authorList>
    </citation>
    <scope>NUCLEOTIDE SEQUENCE</scope>
    <source>
        <strain evidence="13">Pm1</strain>
    </source>
</reference>
<dbReference type="EMBL" id="CAKLBY020000035">
    <property type="protein sequence ID" value="CAK7909518.1"/>
    <property type="molecule type" value="Genomic_DNA"/>
</dbReference>
<evidence type="ECO:0000256" key="7">
    <source>
        <dbReference type="ARBA" id="ARBA00022989"/>
    </source>
</evidence>
<dbReference type="GO" id="GO:0042720">
    <property type="term" value="C:mitochondrial inner membrane peptidase complex"/>
    <property type="evidence" value="ECO:0007669"/>
    <property type="project" value="InterPro"/>
</dbReference>
<evidence type="ECO:0000256" key="8">
    <source>
        <dbReference type="ARBA" id="ARBA00023128"/>
    </source>
</evidence>
<dbReference type="InterPro" id="IPR036286">
    <property type="entry name" value="LexA/Signal_pep-like_sf"/>
</dbReference>
<dbReference type="InterPro" id="IPR037730">
    <property type="entry name" value="IMP2"/>
</dbReference>
<feature type="domain" description="Peptidase S26" evidence="12">
    <location>
        <begin position="13"/>
        <end position="99"/>
    </location>
</feature>
<dbReference type="PANTHER" id="PTHR46041:SF2">
    <property type="entry name" value="MITOCHONDRIAL INNER MEMBRANE PROTEASE SUBUNIT 2"/>
    <property type="match status" value="1"/>
</dbReference>
<dbReference type="AlphaFoldDB" id="A0AAV1T8L8"/>
<protein>
    <recommendedName>
        <fullName evidence="11">Mitochondrial inner membrane protease subunit</fullName>
        <ecNumber evidence="11">3.4.21.-</ecNumber>
    </recommendedName>
</protein>
<dbReference type="CDD" id="cd06530">
    <property type="entry name" value="S26_SPase_I"/>
    <property type="match status" value="1"/>
</dbReference>
<name>A0AAV1T8L8_9STRA</name>
<dbReference type="GO" id="GO:0004252">
    <property type="term" value="F:serine-type endopeptidase activity"/>
    <property type="evidence" value="ECO:0007669"/>
    <property type="project" value="InterPro"/>
</dbReference>
<comment type="caution">
    <text evidence="13">The sequence shown here is derived from an EMBL/GenBank/DDBJ whole genome shotgun (WGS) entry which is preliminary data.</text>
</comment>
<evidence type="ECO:0000256" key="4">
    <source>
        <dbReference type="ARBA" id="ARBA00022692"/>
    </source>
</evidence>
<evidence type="ECO:0000313" key="13">
    <source>
        <dbReference type="EMBL" id="CAK7909518.1"/>
    </source>
</evidence>
<evidence type="ECO:0000256" key="1">
    <source>
        <dbReference type="ARBA" id="ARBA00004434"/>
    </source>
</evidence>
<evidence type="ECO:0000256" key="9">
    <source>
        <dbReference type="ARBA" id="ARBA00023136"/>
    </source>
</evidence>
<comment type="similarity">
    <text evidence="2">Belongs to the peptidase S26 family. IMP2 subfamily.</text>
</comment>
<dbReference type="InterPro" id="IPR000223">
    <property type="entry name" value="Pept_S26A_signal_pept_1"/>
</dbReference>
<dbReference type="Pfam" id="PF10502">
    <property type="entry name" value="Peptidase_S26"/>
    <property type="match status" value="1"/>
</dbReference>
<feature type="active site" evidence="10">
    <location>
        <position position="84"/>
    </location>
</feature>
<evidence type="ECO:0000256" key="10">
    <source>
        <dbReference type="PIRSR" id="PIRSR600223-1"/>
    </source>
</evidence>
<evidence type="ECO:0000256" key="2">
    <source>
        <dbReference type="ARBA" id="ARBA00007066"/>
    </source>
</evidence>
<evidence type="ECO:0000256" key="3">
    <source>
        <dbReference type="ARBA" id="ARBA00022670"/>
    </source>
</evidence>
<comment type="subcellular location">
    <subcellularLocation>
        <location evidence="1">Mitochondrion inner membrane</location>
        <topology evidence="1">Single-pass membrane protein</topology>
    </subcellularLocation>
</comment>
<keyword evidence="4" id="KW-0812">Transmembrane</keyword>
<dbReference type="GO" id="GO:0006627">
    <property type="term" value="P:protein processing involved in protein targeting to mitochondrion"/>
    <property type="evidence" value="ECO:0007669"/>
    <property type="project" value="InterPro"/>
</dbReference>
<dbReference type="NCBIfam" id="TIGR02227">
    <property type="entry name" value="sigpep_I_bact"/>
    <property type="match status" value="1"/>
</dbReference>
<sequence>MNWQTVTKMGLWLPVGVTVNALGVSLASVKGRSMQPALNDGLTQDAVRDRVLLDKFSVQMRHRYRRGDVVVLASPEAPGEFLIKRLVGVEGDLVTDRNGRRWLLPPGRCWVEGDNPTFSDDSNAFGPVPLALIDARVLAVVWPWSEAKVVRRRLRSGRVDKESCGGAHVALRSGLVKGHEDGKGLDQMSNNVEQALNNTAPLPFVSVSMPSSPLSIQPQGRVHIKWI</sequence>
<evidence type="ECO:0000256" key="5">
    <source>
        <dbReference type="ARBA" id="ARBA00022792"/>
    </source>
</evidence>
<dbReference type="Proteomes" id="UP001162060">
    <property type="component" value="Unassembled WGS sequence"/>
</dbReference>
<dbReference type="GO" id="GO:0006465">
    <property type="term" value="P:signal peptide processing"/>
    <property type="evidence" value="ECO:0007669"/>
    <property type="project" value="InterPro"/>
</dbReference>
<evidence type="ECO:0000313" key="14">
    <source>
        <dbReference type="Proteomes" id="UP001162060"/>
    </source>
</evidence>
<keyword evidence="8 11" id="KW-0496">Mitochondrion</keyword>
<gene>
    <name evidence="13" type="ORF">PM001_LOCUS3951</name>
</gene>
<dbReference type="InterPro" id="IPR019533">
    <property type="entry name" value="Peptidase_S26"/>
</dbReference>
<dbReference type="Gene3D" id="2.10.109.10">
    <property type="entry name" value="Umud Fragment, subunit A"/>
    <property type="match status" value="1"/>
</dbReference>
<keyword evidence="9" id="KW-0472">Membrane</keyword>